<organism evidence="4 5">
    <name type="scientific">Streptomyces pyxinae</name>
    <dbReference type="NCBI Taxonomy" id="2970734"/>
    <lineage>
        <taxon>Bacteria</taxon>
        <taxon>Bacillati</taxon>
        <taxon>Actinomycetota</taxon>
        <taxon>Actinomycetes</taxon>
        <taxon>Kitasatosporales</taxon>
        <taxon>Streptomycetaceae</taxon>
        <taxon>Streptomyces</taxon>
    </lineage>
</organism>
<dbReference type="InterPro" id="IPR011856">
    <property type="entry name" value="tRNA_endonuc-like_dom_sf"/>
</dbReference>
<dbReference type="Pfam" id="PF04471">
    <property type="entry name" value="Mrr_cat"/>
    <property type="match status" value="1"/>
</dbReference>
<evidence type="ECO:0000259" key="3">
    <source>
        <dbReference type="Pfam" id="PF04471"/>
    </source>
</evidence>
<dbReference type="InterPro" id="IPR007560">
    <property type="entry name" value="Restrct_endonuc_IV_Mrr"/>
</dbReference>
<dbReference type="InterPro" id="IPR011335">
    <property type="entry name" value="Restrct_endonuc-II-like"/>
</dbReference>
<gene>
    <name evidence="4" type="ORF">NX801_13970</name>
</gene>
<dbReference type="PANTHER" id="PTHR30015">
    <property type="entry name" value="MRR RESTRICTION SYSTEM PROTEIN"/>
    <property type="match status" value="1"/>
</dbReference>
<keyword evidence="5" id="KW-1185">Reference proteome</keyword>
<dbReference type="GO" id="GO:0004519">
    <property type="term" value="F:endonuclease activity"/>
    <property type="evidence" value="ECO:0007669"/>
    <property type="project" value="UniProtKB-KW"/>
</dbReference>
<evidence type="ECO:0000256" key="2">
    <source>
        <dbReference type="SAM" id="Phobius"/>
    </source>
</evidence>
<name>A0ABT2CH71_9ACTN</name>
<dbReference type="Gene3D" id="3.40.1350.10">
    <property type="match status" value="1"/>
</dbReference>
<evidence type="ECO:0000313" key="4">
    <source>
        <dbReference type="EMBL" id="MCS0636748.1"/>
    </source>
</evidence>
<keyword evidence="2" id="KW-1133">Transmembrane helix</keyword>
<dbReference type="SUPFAM" id="SSF52980">
    <property type="entry name" value="Restriction endonuclease-like"/>
    <property type="match status" value="1"/>
</dbReference>
<dbReference type="Proteomes" id="UP001431313">
    <property type="component" value="Unassembled WGS sequence"/>
</dbReference>
<proteinExistence type="predicted"/>
<dbReference type="PANTHER" id="PTHR30015:SF6">
    <property type="entry name" value="SLL1429 PROTEIN"/>
    <property type="match status" value="1"/>
</dbReference>
<sequence length="291" mass="29196">MAIPESAPEPGRVPAPRGTRRLRRPVPGRARDRRPGRGLRDLVLAVGLVVVVVCAVAATAGAAAQTATGLPAAVLATTGVVAVLAGVLYAGRRRRTRRPAAATGPVPAAAPPPGPGAADPVLFAPAPPAEEATLVPGAGTEAVTAVTAATAVVERVDYAALDPDAFEQAVAALCERDGCWDVEVVGGAADLGADVVATAPDGRRLVIQCKCYGPTHKVGSQDLQRFGGTCFAIHEAGVAALVTTSEFTEPALGYAEQCGILCLDGAALDAWSDGSGPAPWELPAPEGGGPC</sequence>
<feature type="transmembrane region" description="Helical" evidence="2">
    <location>
        <begin position="42"/>
        <end position="64"/>
    </location>
</feature>
<evidence type="ECO:0000313" key="5">
    <source>
        <dbReference type="Proteomes" id="UP001431313"/>
    </source>
</evidence>
<comment type="caution">
    <text evidence="4">The sequence shown here is derived from an EMBL/GenBank/DDBJ whole genome shotgun (WGS) entry which is preliminary data.</text>
</comment>
<keyword evidence="4" id="KW-0378">Hydrolase</keyword>
<keyword evidence="4" id="KW-0255">Endonuclease</keyword>
<feature type="transmembrane region" description="Helical" evidence="2">
    <location>
        <begin position="70"/>
        <end position="90"/>
    </location>
</feature>
<feature type="region of interest" description="Disordered" evidence="1">
    <location>
        <begin position="96"/>
        <end position="123"/>
    </location>
</feature>
<dbReference type="RefSeq" id="WP_258788008.1">
    <property type="nucleotide sequence ID" value="NZ_JANUGQ010000010.1"/>
</dbReference>
<evidence type="ECO:0000256" key="1">
    <source>
        <dbReference type="SAM" id="MobiDB-lite"/>
    </source>
</evidence>
<keyword evidence="4" id="KW-0540">Nuclease</keyword>
<feature type="compositionally biased region" description="Basic residues" evidence="1">
    <location>
        <begin position="18"/>
        <end position="28"/>
    </location>
</feature>
<keyword evidence="2" id="KW-0812">Transmembrane</keyword>
<keyword evidence="2" id="KW-0472">Membrane</keyword>
<feature type="region of interest" description="Disordered" evidence="1">
    <location>
        <begin position="1"/>
        <end position="35"/>
    </location>
</feature>
<dbReference type="EMBL" id="JANUGQ010000010">
    <property type="protein sequence ID" value="MCS0636748.1"/>
    <property type="molecule type" value="Genomic_DNA"/>
</dbReference>
<reference evidence="4" key="1">
    <citation type="submission" date="2022-08" db="EMBL/GenBank/DDBJ databases">
        <authorList>
            <person name="Somphong A."/>
            <person name="Phongsopitanun W."/>
        </authorList>
    </citation>
    <scope>NUCLEOTIDE SEQUENCE</scope>
    <source>
        <strain evidence="4">LP05-1</strain>
    </source>
</reference>
<feature type="domain" description="Restriction endonuclease type IV Mrr" evidence="3">
    <location>
        <begin position="160"/>
        <end position="271"/>
    </location>
</feature>
<dbReference type="InterPro" id="IPR052906">
    <property type="entry name" value="Type_IV_Methyl-Rstrct_Enzyme"/>
</dbReference>
<accession>A0ABT2CH71</accession>
<protein>
    <submittedName>
        <fullName evidence="4">Restriction endonuclease</fullName>
    </submittedName>
</protein>